<dbReference type="Proteomes" id="UP001516023">
    <property type="component" value="Unassembled WGS sequence"/>
</dbReference>
<evidence type="ECO:0000256" key="2">
    <source>
        <dbReference type="SAM" id="MobiDB-lite"/>
    </source>
</evidence>
<evidence type="ECO:0000313" key="5">
    <source>
        <dbReference type="Proteomes" id="UP001516023"/>
    </source>
</evidence>
<dbReference type="Gene3D" id="1.10.238.10">
    <property type="entry name" value="EF-hand"/>
    <property type="match status" value="1"/>
</dbReference>
<accession>A0ABD3PQ01</accession>
<dbReference type="AlphaFoldDB" id="A0ABD3PQ01"/>
<feature type="domain" description="EF-hand" evidence="3">
    <location>
        <begin position="185"/>
        <end position="212"/>
    </location>
</feature>
<dbReference type="SUPFAM" id="SSF47473">
    <property type="entry name" value="EF-hand"/>
    <property type="match status" value="1"/>
</dbReference>
<comment type="caution">
    <text evidence="4">The sequence shown here is derived from an EMBL/GenBank/DDBJ whole genome shotgun (WGS) entry which is preliminary data.</text>
</comment>
<protein>
    <recommendedName>
        <fullName evidence="3">EF-hand domain-containing protein</fullName>
    </recommendedName>
</protein>
<gene>
    <name evidence="4" type="ORF">HJC23_009161</name>
</gene>
<dbReference type="CDD" id="cd00051">
    <property type="entry name" value="EFh"/>
    <property type="match status" value="1"/>
</dbReference>
<dbReference type="PROSITE" id="PS00018">
    <property type="entry name" value="EF_HAND_1"/>
    <property type="match status" value="1"/>
</dbReference>
<dbReference type="SMART" id="SM00054">
    <property type="entry name" value="EFh"/>
    <property type="match status" value="2"/>
</dbReference>
<dbReference type="InterPro" id="IPR018247">
    <property type="entry name" value="EF_Hand_1_Ca_BS"/>
</dbReference>
<proteinExistence type="predicted"/>
<dbReference type="EMBL" id="JABMIG020000157">
    <property type="protein sequence ID" value="KAL3788355.1"/>
    <property type="molecule type" value="Genomic_DNA"/>
</dbReference>
<evidence type="ECO:0000313" key="4">
    <source>
        <dbReference type="EMBL" id="KAL3788355.1"/>
    </source>
</evidence>
<evidence type="ECO:0000256" key="1">
    <source>
        <dbReference type="ARBA" id="ARBA00022837"/>
    </source>
</evidence>
<name>A0ABD3PQ01_9STRA</name>
<keyword evidence="5" id="KW-1185">Reference proteome</keyword>
<keyword evidence="1" id="KW-0106">Calcium</keyword>
<dbReference type="InterPro" id="IPR002048">
    <property type="entry name" value="EF_hand_dom"/>
</dbReference>
<sequence length="293" mass="32894">MAIDPPAQHHHSESDSSPPSVTPPQPFEIALIRKLESKTKSVRHAFLLLDVDGNGRISPEDVRTVLHNEFGMDMTKEQEAWIFPRFAGRNKGASSCDNTQSGMNYGEFAKYFNDVSSATLPSSQSGSAAAVGFHIEQGNGNIDREFPIHLTPETKRLQLRHQLRQTLSAHSSRTRGGSGMKETSLFLAIDVHRSGKVTMQEFLDWLNSVGMEWNMEKMMLAVLGCHSQKDEKDRNKLELHLFGKDGDGMEAGGKEAGMTEHEFAEFLESLNKDDYADERVKSDMEELQDRRRV</sequence>
<evidence type="ECO:0000259" key="3">
    <source>
        <dbReference type="PROSITE" id="PS50222"/>
    </source>
</evidence>
<dbReference type="InterPro" id="IPR011992">
    <property type="entry name" value="EF-hand-dom_pair"/>
</dbReference>
<feature type="region of interest" description="Disordered" evidence="2">
    <location>
        <begin position="1"/>
        <end position="25"/>
    </location>
</feature>
<dbReference type="PROSITE" id="PS50222">
    <property type="entry name" value="EF_HAND_2"/>
    <property type="match status" value="2"/>
</dbReference>
<organism evidence="4 5">
    <name type="scientific">Cyclotella cryptica</name>
    <dbReference type="NCBI Taxonomy" id="29204"/>
    <lineage>
        <taxon>Eukaryota</taxon>
        <taxon>Sar</taxon>
        <taxon>Stramenopiles</taxon>
        <taxon>Ochrophyta</taxon>
        <taxon>Bacillariophyta</taxon>
        <taxon>Coscinodiscophyceae</taxon>
        <taxon>Thalassiosirophycidae</taxon>
        <taxon>Stephanodiscales</taxon>
        <taxon>Stephanodiscaceae</taxon>
        <taxon>Cyclotella</taxon>
    </lineage>
</organism>
<feature type="domain" description="EF-hand" evidence="3">
    <location>
        <begin position="37"/>
        <end position="72"/>
    </location>
</feature>
<reference evidence="4 5" key="1">
    <citation type="journal article" date="2020" name="G3 (Bethesda)">
        <title>Improved Reference Genome for Cyclotella cryptica CCMP332, a Model for Cell Wall Morphogenesis, Salinity Adaptation, and Lipid Production in Diatoms (Bacillariophyta).</title>
        <authorList>
            <person name="Roberts W.R."/>
            <person name="Downey K.M."/>
            <person name="Ruck E.C."/>
            <person name="Traller J.C."/>
            <person name="Alverson A.J."/>
        </authorList>
    </citation>
    <scope>NUCLEOTIDE SEQUENCE [LARGE SCALE GENOMIC DNA]</scope>
    <source>
        <strain evidence="4 5">CCMP332</strain>
    </source>
</reference>